<dbReference type="eggNOG" id="ENOG5030GQB">
    <property type="taxonomic scope" value="Bacteria"/>
</dbReference>
<reference evidence="1 2" key="1">
    <citation type="submission" date="2008-11" db="EMBL/GenBank/DDBJ databases">
        <title>Draft genome sequence of Bacteroides pectinophilus (ATCC 43243).</title>
        <authorList>
            <person name="Sudarsanam P."/>
            <person name="Ley R."/>
            <person name="Guruge J."/>
            <person name="Turnbaugh P.J."/>
            <person name="Mahowald M."/>
            <person name="Liep D."/>
            <person name="Gordon J."/>
        </authorList>
    </citation>
    <scope>NUCLEOTIDE SEQUENCE [LARGE SCALE GENOMIC DNA]</scope>
    <source>
        <strain evidence="1 2">ATCC 43243</strain>
    </source>
</reference>
<accession>B7AQL4</accession>
<dbReference type="InterPro" id="IPR009711">
    <property type="entry name" value="UPF0473"/>
</dbReference>
<proteinExistence type="predicted"/>
<gene>
    <name evidence="1" type="ORF">BACPEC_00971</name>
</gene>
<dbReference type="HOGENOM" id="CLU_146610_0_1_9"/>
<dbReference type="Pfam" id="PF06949">
    <property type="entry name" value="DUF1292"/>
    <property type="match status" value="1"/>
</dbReference>
<reference evidence="1 2" key="2">
    <citation type="submission" date="2008-11" db="EMBL/GenBank/DDBJ databases">
        <authorList>
            <person name="Fulton L."/>
            <person name="Clifton S."/>
            <person name="Fulton B."/>
            <person name="Xu J."/>
            <person name="Minx P."/>
            <person name="Pepin K.H."/>
            <person name="Johnson M."/>
            <person name="Bhonagiri V."/>
            <person name="Nash W.E."/>
            <person name="Mardis E.R."/>
            <person name="Wilson R.K."/>
        </authorList>
    </citation>
    <scope>NUCLEOTIDE SEQUENCE [LARGE SCALE GENOMIC DNA]</scope>
    <source>
        <strain evidence="1 2">ATCC 43243</strain>
    </source>
</reference>
<organism evidence="1 2">
    <name type="scientific">[Bacteroides] pectinophilus ATCC 43243</name>
    <dbReference type="NCBI Taxonomy" id="483218"/>
    <lineage>
        <taxon>Bacteria</taxon>
        <taxon>Bacillati</taxon>
        <taxon>Bacillota</taxon>
        <taxon>Clostridia</taxon>
        <taxon>Eubacteriales</taxon>
    </lineage>
</organism>
<evidence type="ECO:0000313" key="1">
    <source>
        <dbReference type="EMBL" id="EEC57986.1"/>
    </source>
</evidence>
<dbReference type="EMBL" id="ABVQ01000035">
    <property type="protein sequence ID" value="EEC57986.1"/>
    <property type="molecule type" value="Genomic_DNA"/>
</dbReference>
<dbReference type="AlphaFoldDB" id="B7AQL4"/>
<sequence>MRIENGGLLIMAKNHNEDDEEMTLVLTLDEGDVECSILTIYECGGKDYIVVLPKDKDGNPKDEVYIYRYLEDEEGNPSIEYIDDEEEYEAAADRYDELLDEAEYEELAGDDEE</sequence>
<comment type="caution">
    <text evidence="1">The sequence shown here is derived from an EMBL/GenBank/DDBJ whole genome shotgun (WGS) entry which is preliminary data.</text>
</comment>
<dbReference type="STRING" id="483218.BACPEC_00971"/>
<evidence type="ECO:0000313" key="2">
    <source>
        <dbReference type="Proteomes" id="UP000003136"/>
    </source>
</evidence>
<dbReference type="Proteomes" id="UP000003136">
    <property type="component" value="Unassembled WGS sequence"/>
</dbReference>
<keyword evidence="2" id="KW-1185">Reference proteome</keyword>
<protein>
    <submittedName>
        <fullName evidence="1">Uncharacterized protein</fullName>
    </submittedName>
</protein>
<name>B7AQL4_9FIRM</name>